<dbReference type="InterPro" id="IPR011013">
    <property type="entry name" value="Gal_mutarotase_sf_dom"/>
</dbReference>
<sequence>MYTIQNNKVKIAVKKIGAELCGITSVKNTTEFMWDANPNIWGSYAPNLFPIIGALKEGTYLYESETYHMPKHGFVRHNKDIVVHEQTPDKLTFKLSSNETLIKMYPFQFDFYISYQLTENVITVKHTVVNLDNKTMYFSLGGHPAFKCPVYDNEQYNEYSLAFECNEDSETHLINQSNGLISSSTKPIFNGSNSIQLNRDLFKSDALVFKDLKSKKVTLRSVKNGNILTVSYHDFPYLGIWAKPNGNYVCIEPWLGIADHETTDKQLKTKEGILSLAFGEHFKAAYSIEIHPERLA</sequence>
<dbReference type="InterPro" id="IPR008183">
    <property type="entry name" value="Aldose_1/G6P_1-epimerase"/>
</dbReference>
<protein>
    <submittedName>
        <fullName evidence="4">Aldose 1-epimerase family protein</fullName>
    </submittedName>
</protein>
<proteinExistence type="predicted"/>
<evidence type="ECO:0000256" key="3">
    <source>
        <dbReference type="ARBA" id="ARBA00022837"/>
    </source>
</evidence>
<gene>
    <name evidence="4" type="ORF">JF259_03890</name>
</gene>
<dbReference type="Gene3D" id="2.70.98.10">
    <property type="match status" value="1"/>
</dbReference>
<reference evidence="4" key="1">
    <citation type="submission" date="2020-12" db="EMBL/GenBank/DDBJ databases">
        <title>Snuella sp. nov., isolated from sediment in Incheon.</title>
        <authorList>
            <person name="Kim W."/>
        </authorList>
    </citation>
    <scope>NUCLEOTIDE SEQUENCE</scope>
    <source>
        <strain evidence="4">CAU 1569</strain>
    </source>
</reference>
<dbReference type="GO" id="GO:0005975">
    <property type="term" value="P:carbohydrate metabolic process"/>
    <property type="evidence" value="ECO:0007669"/>
    <property type="project" value="InterPro"/>
</dbReference>
<name>A0A8J7IMH3_9FLAO</name>
<dbReference type="InterPro" id="IPR014718">
    <property type="entry name" value="GH-type_carb-bd"/>
</dbReference>
<dbReference type="EMBL" id="JAELVQ010000003">
    <property type="protein sequence ID" value="MBJ6367227.1"/>
    <property type="molecule type" value="Genomic_DNA"/>
</dbReference>
<organism evidence="4 5">
    <name type="scientific">Snuella sedimenti</name>
    <dbReference type="NCBI Taxonomy" id="2798802"/>
    <lineage>
        <taxon>Bacteria</taxon>
        <taxon>Pseudomonadati</taxon>
        <taxon>Bacteroidota</taxon>
        <taxon>Flavobacteriia</taxon>
        <taxon>Flavobacteriales</taxon>
        <taxon>Flavobacteriaceae</taxon>
        <taxon>Snuella</taxon>
    </lineage>
</organism>
<dbReference type="GO" id="GO:0030246">
    <property type="term" value="F:carbohydrate binding"/>
    <property type="evidence" value="ECO:0007669"/>
    <property type="project" value="InterPro"/>
</dbReference>
<dbReference type="InterPro" id="IPR037481">
    <property type="entry name" value="LacX"/>
</dbReference>
<evidence type="ECO:0000256" key="2">
    <source>
        <dbReference type="ARBA" id="ARBA00011245"/>
    </source>
</evidence>
<dbReference type="GO" id="GO:0016853">
    <property type="term" value="F:isomerase activity"/>
    <property type="evidence" value="ECO:0007669"/>
    <property type="project" value="InterPro"/>
</dbReference>
<dbReference type="CDD" id="cd09024">
    <property type="entry name" value="Aldose_epim_lacX"/>
    <property type="match status" value="1"/>
</dbReference>
<keyword evidence="3" id="KW-0106">Calcium</keyword>
<dbReference type="RefSeq" id="WP_199113567.1">
    <property type="nucleotide sequence ID" value="NZ_JAELVQ010000003.1"/>
</dbReference>
<evidence type="ECO:0000313" key="5">
    <source>
        <dbReference type="Proteomes" id="UP000610931"/>
    </source>
</evidence>
<keyword evidence="5" id="KW-1185">Reference proteome</keyword>
<comment type="cofactor">
    <cofactor evidence="1">
        <name>Ca(2+)</name>
        <dbReference type="ChEBI" id="CHEBI:29108"/>
    </cofactor>
</comment>
<comment type="caution">
    <text evidence="4">The sequence shown here is derived from an EMBL/GenBank/DDBJ whole genome shotgun (WGS) entry which is preliminary data.</text>
</comment>
<dbReference type="AlphaFoldDB" id="A0A8J7IMH3"/>
<comment type="subunit">
    <text evidence="2">Monomer.</text>
</comment>
<dbReference type="Proteomes" id="UP000610931">
    <property type="component" value="Unassembled WGS sequence"/>
</dbReference>
<accession>A0A8J7IMH3</accession>
<dbReference type="Pfam" id="PF01263">
    <property type="entry name" value="Aldose_epim"/>
    <property type="match status" value="1"/>
</dbReference>
<evidence type="ECO:0000256" key="1">
    <source>
        <dbReference type="ARBA" id="ARBA00001913"/>
    </source>
</evidence>
<dbReference type="SUPFAM" id="SSF74650">
    <property type="entry name" value="Galactose mutarotase-like"/>
    <property type="match status" value="1"/>
</dbReference>
<evidence type="ECO:0000313" key="4">
    <source>
        <dbReference type="EMBL" id="MBJ6367227.1"/>
    </source>
</evidence>